<protein>
    <submittedName>
        <fullName evidence="4">Ribosomal protein S18 acetylase RimI</fullName>
    </submittedName>
</protein>
<dbReference type="OrthoDB" id="9799092at2"/>
<dbReference type="EMBL" id="FMZA01000002">
    <property type="protein sequence ID" value="SDC02360.1"/>
    <property type="molecule type" value="Genomic_DNA"/>
</dbReference>
<gene>
    <name evidence="4" type="ORF">SAMN04488112_10294</name>
</gene>
<keyword evidence="2" id="KW-0012">Acyltransferase</keyword>
<proteinExistence type="predicted"/>
<dbReference type="PANTHER" id="PTHR43877:SF1">
    <property type="entry name" value="ACETYLTRANSFERASE"/>
    <property type="match status" value="1"/>
</dbReference>
<dbReference type="GO" id="GO:0016747">
    <property type="term" value="F:acyltransferase activity, transferring groups other than amino-acyl groups"/>
    <property type="evidence" value="ECO:0007669"/>
    <property type="project" value="InterPro"/>
</dbReference>
<dbReference type="CDD" id="cd04301">
    <property type="entry name" value="NAT_SF"/>
    <property type="match status" value="1"/>
</dbReference>
<dbReference type="AlphaFoldDB" id="A0A1G6I7D6"/>
<dbReference type="InterPro" id="IPR000182">
    <property type="entry name" value="GNAT_dom"/>
</dbReference>
<dbReference type="SUPFAM" id="SSF55729">
    <property type="entry name" value="Acyl-CoA N-acyltransferases (Nat)"/>
    <property type="match status" value="1"/>
</dbReference>
<accession>A0A1G6I7D6</accession>
<dbReference type="Pfam" id="PF00583">
    <property type="entry name" value="Acetyltransf_1"/>
    <property type="match status" value="1"/>
</dbReference>
<evidence type="ECO:0000313" key="4">
    <source>
        <dbReference type="EMBL" id="SDC02360.1"/>
    </source>
</evidence>
<dbReference type="Gene3D" id="3.40.630.30">
    <property type="match status" value="1"/>
</dbReference>
<dbReference type="PANTHER" id="PTHR43877">
    <property type="entry name" value="AMINOALKYLPHOSPHONATE N-ACETYLTRANSFERASE-RELATED-RELATED"/>
    <property type="match status" value="1"/>
</dbReference>
<keyword evidence="4" id="KW-0687">Ribonucleoprotein</keyword>
<dbReference type="InterPro" id="IPR050832">
    <property type="entry name" value="Bact_Acetyltransf"/>
</dbReference>
<dbReference type="RefSeq" id="WP_091566008.1">
    <property type="nucleotide sequence ID" value="NZ_FMZA01000002.1"/>
</dbReference>
<dbReference type="GO" id="GO:0005840">
    <property type="term" value="C:ribosome"/>
    <property type="evidence" value="ECO:0007669"/>
    <property type="project" value="UniProtKB-KW"/>
</dbReference>
<keyword evidence="5" id="KW-1185">Reference proteome</keyword>
<sequence>MPATGTDIRKLGPADAFAFRRLMLEGCRETPADVGMYEDEWSAGNPLELLFNRFSEEWSRQDQFVLGAFDAGDTLVATLVLSRSPLKMYRHTVWISGVYVDPGWRKRGVARHLLDAVLTEVAVLDGVEQVMLKVRSTNHRARQLYRAAGFRSVGMEPRALKFQGEHLHLEWMVFPLSRDG</sequence>
<evidence type="ECO:0000256" key="2">
    <source>
        <dbReference type="ARBA" id="ARBA00023315"/>
    </source>
</evidence>
<keyword evidence="4" id="KW-0689">Ribosomal protein</keyword>
<name>A0A1G6I7D6_9BACL</name>
<organism evidence="4 5">
    <name type="scientific">Melghirimyces thermohalophilus</name>
    <dbReference type="NCBI Taxonomy" id="1236220"/>
    <lineage>
        <taxon>Bacteria</taxon>
        <taxon>Bacillati</taxon>
        <taxon>Bacillota</taxon>
        <taxon>Bacilli</taxon>
        <taxon>Bacillales</taxon>
        <taxon>Thermoactinomycetaceae</taxon>
        <taxon>Melghirimyces</taxon>
    </lineage>
</organism>
<dbReference type="PROSITE" id="PS51186">
    <property type="entry name" value="GNAT"/>
    <property type="match status" value="1"/>
</dbReference>
<reference evidence="4 5" key="1">
    <citation type="submission" date="2016-10" db="EMBL/GenBank/DDBJ databases">
        <authorList>
            <person name="de Groot N.N."/>
        </authorList>
    </citation>
    <scope>NUCLEOTIDE SEQUENCE [LARGE SCALE GENOMIC DNA]</scope>
    <source>
        <strain evidence="4 5">DSM 45514</strain>
    </source>
</reference>
<feature type="domain" description="N-acetyltransferase" evidence="3">
    <location>
        <begin position="6"/>
        <end position="177"/>
    </location>
</feature>
<dbReference type="STRING" id="1236220.SAMN04488112_10294"/>
<evidence type="ECO:0000259" key="3">
    <source>
        <dbReference type="PROSITE" id="PS51186"/>
    </source>
</evidence>
<dbReference type="InterPro" id="IPR016181">
    <property type="entry name" value="Acyl_CoA_acyltransferase"/>
</dbReference>
<evidence type="ECO:0000256" key="1">
    <source>
        <dbReference type="ARBA" id="ARBA00022679"/>
    </source>
</evidence>
<evidence type="ECO:0000313" key="5">
    <source>
        <dbReference type="Proteomes" id="UP000199387"/>
    </source>
</evidence>
<keyword evidence="1" id="KW-0808">Transferase</keyword>
<dbReference type="Proteomes" id="UP000199387">
    <property type="component" value="Unassembled WGS sequence"/>
</dbReference>